<dbReference type="Pfam" id="PF00108">
    <property type="entry name" value="Thiolase_N"/>
    <property type="match status" value="1"/>
</dbReference>
<reference evidence="3" key="2">
    <citation type="submission" date="2023-01" db="EMBL/GenBank/DDBJ databases">
        <authorList>
            <person name="Sun Q."/>
            <person name="Evtushenko L."/>
        </authorList>
    </citation>
    <scope>NUCLEOTIDE SEQUENCE</scope>
    <source>
        <strain evidence="3">VKM B-1513</strain>
    </source>
</reference>
<dbReference type="NCBIfam" id="NF004936">
    <property type="entry name" value="PRK06289.1"/>
    <property type="match status" value="1"/>
</dbReference>
<dbReference type="SUPFAM" id="SSF53901">
    <property type="entry name" value="Thiolase-like"/>
    <property type="match status" value="2"/>
</dbReference>
<dbReference type="PANTHER" id="PTHR42870:SF1">
    <property type="entry name" value="NON-SPECIFIC LIPID-TRANSFER PROTEIN-LIKE 2"/>
    <property type="match status" value="1"/>
</dbReference>
<evidence type="ECO:0000259" key="2">
    <source>
        <dbReference type="Pfam" id="PF22691"/>
    </source>
</evidence>
<dbReference type="EMBL" id="BSFE01000005">
    <property type="protein sequence ID" value="GLK52504.1"/>
    <property type="molecule type" value="Genomic_DNA"/>
</dbReference>
<feature type="domain" description="Thiolase N-terminal" evidence="1">
    <location>
        <begin position="15"/>
        <end position="243"/>
    </location>
</feature>
<protein>
    <submittedName>
        <fullName evidence="3">Acetyl-CoA acetyltransferase</fullName>
    </submittedName>
</protein>
<reference evidence="3" key="1">
    <citation type="journal article" date="2014" name="Int. J. Syst. Evol. Microbiol.">
        <title>Complete genome sequence of Corynebacterium casei LMG S-19264T (=DSM 44701T), isolated from a smear-ripened cheese.</title>
        <authorList>
            <consortium name="US DOE Joint Genome Institute (JGI-PGF)"/>
            <person name="Walter F."/>
            <person name="Albersmeier A."/>
            <person name="Kalinowski J."/>
            <person name="Ruckert C."/>
        </authorList>
    </citation>
    <scope>NUCLEOTIDE SEQUENCE</scope>
    <source>
        <strain evidence="3">VKM B-1513</strain>
    </source>
</reference>
<organism evidence="3 4">
    <name type="scientific">Maricaulis virginensis</name>
    <dbReference type="NCBI Taxonomy" id="144022"/>
    <lineage>
        <taxon>Bacteria</taxon>
        <taxon>Pseudomonadati</taxon>
        <taxon>Pseudomonadota</taxon>
        <taxon>Alphaproteobacteria</taxon>
        <taxon>Maricaulales</taxon>
        <taxon>Maricaulaceae</taxon>
        <taxon>Maricaulis</taxon>
    </lineage>
</organism>
<dbReference type="AlphaFoldDB" id="A0A9W6IMZ7"/>
<dbReference type="PIRSF" id="PIRSF000429">
    <property type="entry name" value="Ac-CoA_Ac_transf"/>
    <property type="match status" value="1"/>
</dbReference>
<accession>A0A9W6IMZ7</accession>
<dbReference type="RefSeq" id="WP_271186871.1">
    <property type="nucleotide sequence ID" value="NZ_BSFE01000005.1"/>
</dbReference>
<dbReference type="InterPro" id="IPR020616">
    <property type="entry name" value="Thiolase_N"/>
</dbReference>
<dbReference type="CDD" id="cd00829">
    <property type="entry name" value="SCP-x_thiolase"/>
    <property type="match status" value="1"/>
</dbReference>
<dbReference type="Gene3D" id="3.40.47.10">
    <property type="match status" value="1"/>
</dbReference>
<evidence type="ECO:0000313" key="3">
    <source>
        <dbReference type="EMBL" id="GLK52504.1"/>
    </source>
</evidence>
<keyword evidence="4" id="KW-1185">Reference proteome</keyword>
<gene>
    <name evidence="3" type="ORF">GCM10017621_20120</name>
</gene>
<evidence type="ECO:0000259" key="1">
    <source>
        <dbReference type="Pfam" id="PF00108"/>
    </source>
</evidence>
<proteinExistence type="predicted"/>
<evidence type="ECO:0000313" key="4">
    <source>
        <dbReference type="Proteomes" id="UP001143486"/>
    </source>
</evidence>
<comment type="caution">
    <text evidence="3">The sequence shown here is derived from an EMBL/GenBank/DDBJ whole genome shotgun (WGS) entry which is preliminary data.</text>
</comment>
<dbReference type="Pfam" id="PF22691">
    <property type="entry name" value="Thiolase_C_1"/>
    <property type="match status" value="1"/>
</dbReference>
<dbReference type="GO" id="GO:0003988">
    <property type="term" value="F:acetyl-CoA C-acyltransferase activity"/>
    <property type="evidence" value="ECO:0007669"/>
    <property type="project" value="UniProtKB-ARBA"/>
</dbReference>
<name>A0A9W6IMZ7_9PROT</name>
<dbReference type="PANTHER" id="PTHR42870">
    <property type="entry name" value="ACETYL-COA C-ACETYLTRANSFERASE"/>
    <property type="match status" value="1"/>
</dbReference>
<sequence>MTYRSTARTSAPPVFILGGAQSDFARNWTRENKGLFDMIAETTAAALEDARIDAGDVEVLHVGNFAAELFCGQGLLGGMAVHANPAFAGLPTSRHEAACASGSMAILAAMADIEAGRYGLAGVIGVEMMRNVPGQTAAENLGAAAWAGREAVGARYLWPAMFSSLAAEYDRRYGLNPEHLAEISKINFANGRRNPNAQTRNWEFTERSFAQDDEANPVIEGWMRKSDCGQVTDGAAVIFLASEAVAREYADARGLDLEDIPRLKGWGHTTAPLLLESKLAESAGSDGYIFPWVRKAITDAYARAGLSGPDDLDLVETHDCFSVTEYMAIEHFGLSAPGEAWKPVEDGVIAPGGKLPFNPSGGLIGLGHPVGATGVRMALDAARQTSGKAGDCQVEGARTAATYNVGGSTTASVSLVIGV</sequence>
<feature type="domain" description="Thiolase C-terminal" evidence="2">
    <location>
        <begin position="293"/>
        <end position="418"/>
    </location>
</feature>
<dbReference type="InterPro" id="IPR055140">
    <property type="entry name" value="Thiolase_C_2"/>
</dbReference>
<dbReference type="Proteomes" id="UP001143486">
    <property type="component" value="Unassembled WGS sequence"/>
</dbReference>
<dbReference type="InterPro" id="IPR002155">
    <property type="entry name" value="Thiolase"/>
</dbReference>
<dbReference type="InterPro" id="IPR016039">
    <property type="entry name" value="Thiolase-like"/>
</dbReference>